<feature type="compositionally biased region" description="Low complexity" evidence="1">
    <location>
        <begin position="966"/>
        <end position="975"/>
    </location>
</feature>
<reference evidence="3" key="1">
    <citation type="journal article" date="2020" name="Stud. Mycol.">
        <title>101 Dothideomycetes genomes: a test case for predicting lifestyles and emergence of pathogens.</title>
        <authorList>
            <person name="Haridas S."/>
            <person name="Albert R."/>
            <person name="Binder M."/>
            <person name="Bloem J."/>
            <person name="Labutti K."/>
            <person name="Salamov A."/>
            <person name="Andreopoulos B."/>
            <person name="Baker S."/>
            <person name="Barry K."/>
            <person name="Bills G."/>
            <person name="Bluhm B."/>
            <person name="Cannon C."/>
            <person name="Castanera R."/>
            <person name="Culley D."/>
            <person name="Daum C."/>
            <person name="Ezra D."/>
            <person name="Gonzalez J."/>
            <person name="Henrissat B."/>
            <person name="Kuo A."/>
            <person name="Liang C."/>
            <person name="Lipzen A."/>
            <person name="Lutzoni F."/>
            <person name="Magnuson J."/>
            <person name="Mondo S."/>
            <person name="Nolan M."/>
            <person name="Ohm R."/>
            <person name="Pangilinan J."/>
            <person name="Park H.-J."/>
            <person name="Ramirez L."/>
            <person name="Alfaro M."/>
            <person name="Sun H."/>
            <person name="Tritt A."/>
            <person name="Yoshinaga Y."/>
            <person name="Zwiers L.-H."/>
            <person name="Turgeon B."/>
            <person name="Goodwin S."/>
            <person name="Spatafora J."/>
            <person name="Crous P."/>
            <person name="Grigoriev I."/>
        </authorList>
    </citation>
    <scope>NUCLEOTIDE SEQUENCE</scope>
    <source>
        <strain evidence="3">CBS 627.86</strain>
    </source>
</reference>
<feature type="compositionally biased region" description="Polar residues" evidence="1">
    <location>
        <begin position="1538"/>
        <end position="1555"/>
    </location>
</feature>
<feature type="region of interest" description="Disordered" evidence="1">
    <location>
        <begin position="312"/>
        <end position="337"/>
    </location>
</feature>
<evidence type="ECO:0000313" key="4">
    <source>
        <dbReference type="Proteomes" id="UP000799770"/>
    </source>
</evidence>
<dbReference type="InterPro" id="IPR011564">
    <property type="entry name" value="Telomer_end-bd_POT1/Cdc13"/>
</dbReference>
<dbReference type="GO" id="GO:0003677">
    <property type="term" value="F:DNA binding"/>
    <property type="evidence" value="ECO:0007669"/>
    <property type="project" value="InterPro"/>
</dbReference>
<feature type="region of interest" description="Disordered" evidence="1">
    <location>
        <begin position="612"/>
        <end position="641"/>
    </location>
</feature>
<proteinExistence type="predicted"/>
<name>A0A6A5Z2U1_9PLEO</name>
<feature type="compositionally biased region" description="Basic and acidic residues" evidence="1">
    <location>
        <begin position="1525"/>
        <end position="1534"/>
    </location>
</feature>
<gene>
    <name evidence="3" type="ORF">BDV96DRAFT_578278</name>
</gene>
<dbReference type="InterPro" id="IPR012340">
    <property type="entry name" value="NA-bd_OB-fold"/>
</dbReference>
<feature type="compositionally biased region" description="Polar residues" evidence="1">
    <location>
        <begin position="625"/>
        <end position="634"/>
    </location>
</feature>
<feature type="compositionally biased region" description="Basic and acidic residues" evidence="1">
    <location>
        <begin position="838"/>
        <end position="852"/>
    </location>
</feature>
<dbReference type="EMBL" id="ML977327">
    <property type="protein sequence ID" value="KAF2113745.1"/>
    <property type="molecule type" value="Genomic_DNA"/>
</dbReference>
<feature type="region of interest" description="Disordered" evidence="1">
    <location>
        <begin position="1175"/>
        <end position="1197"/>
    </location>
</feature>
<dbReference type="SMART" id="SM00976">
    <property type="entry name" value="Telo_bind"/>
    <property type="match status" value="1"/>
</dbReference>
<protein>
    <recommendedName>
        <fullName evidence="2">Telomeric single stranded DNA binding POT1/Cdc13 domain-containing protein</fullName>
    </recommendedName>
</protein>
<sequence>MELKPIAELNPELAGDTEFRGVVTLIWPYSSATRQYAVLLAEPDFRLRRRKGQVRVRFSEASGKAVAEERPQIGDEVILRLKGARFVGDEEGEKISTPGRSLDWELEYTGTVSAKLSRGGNEVARLELVDAPRPPTPASATRHQPPIPGPAAAPRVPPSDQTYASPAFKRIRLSDGPLFQPAFDPLRQEEGDTRARGRPRKSWGDWTTFTYSRRTPSPEKEGLTDDELMSSPVRPSHLPDTPVSPTKDGPLSVAALPQPGQVALSEDERVRQSYSTVADSDVVILDNEEMGIDAVQETVQEDFVRDADYYDLYAGPDEQPPADLTFIYGGDTEPNTSAEDLAAEVQETSDVDGNGSTEEDSVVAISIDENRVGGGSHADRSNVVYPNLDVQTLDGAASLDDGFAADEAPRIVMPPPTLPSLQTEFPPPRTPGLLTPIGKEPQSPVIKPLDSSTLPMPSPFPGDRDVNVTSYLDYVGSSQLGSERQLDEVSNEDGYVEVNFYDSVSSANAPAFHPTHESAFTDVRFTFGMDGTGASGERHISNLPEHEIAHTESPVYIRNSEPDMLLDEGAVLQHVKAPQQASDPFDNPFLQDSLTEGQGAALFDMDVPALEQKARSDEEQEEQTSLDQQVSRPWTTDPFDNPFLQDPISAEVLSQHPGSTPPAEPEIITLSSDVESVHDGLEDDASHSAVSLVDPDERFGAPSEANDAGLHLEASDSSIPTYSDASSDFEGVPEDELAEVKATTDDELREHIEKADKVPEIIDLGSGSDIESVREQIPAEEPEAAQLKDIIPGENIYTHAKPLVGFQEYEDQTTHIETEQAADIKVQPLEVTQPTQSEFKDSHPVPRDKDTEPFSDLDASENEFIEQDHPDIKVESIEDHQPLHSVDLNESFPHQNHVPSAAGPPAVLEIEVPDDGHKLGETHTITVAATGPARNTRSKTKASTMSPSMDETPVPEAKRSTRKSRGSVVSDVGRSTLSPPHTRSGHIFEPVQDDIPQSPYGLRSRSKQISPSSSGAAQSVHKSRIKHEAPLSSPLKHSFASQDVGLPDIHLAPSQDMGASQASQGRFSNVASVKDSFEDDLHSDQSISTAPYSDDHFLRSKPNNDMADENLHSENSQSVHQSERVIDETPATASLAEGESQRRSSLSSALEELPGDVTPKATQVTNLVVYPDLSDASHLRSSPPGEEEPVSGSFTGKYDLRRRQGSAAVADSTSASVNHQSVLNSVLPITPDATQQTFTESQSTLVAEQVEQSMPITPQLTQHSSAGLRSFKKDSQGDVEMEEAAHEPVVRPATLTKTTPRRNVTATDVASTDITPEAHSEDEEDDHAPLELPSIGISTRHGYYGPLNDLAYFLNRSSQHYTQNNPDVLALVTSSTTAPNKAEKGPKHWTTSLNITDPSLWSTSNSESKTKETTVQIFRPYASALPEAKQGDVILLRSFAVKSLNRRPLLVSGEESAWCVWRWSKRVWGARRGAFGELRAREECRGPPVELGDDERSEVEKFRGWWERVVKDAVNEDGDGEVEVEVEHEPDAPRRSTRVSASASQPEPSSRGQKASQRHKRNASSQSAQVETRIGTSTRSKGKAKAKAKEANGKGNGFDADTGS</sequence>
<feature type="region of interest" description="Disordered" evidence="1">
    <location>
        <begin position="819"/>
        <end position="861"/>
    </location>
</feature>
<feature type="compositionally biased region" description="Polar residues" evidence="1">
    <location>
        <begin position="1300"/>
        <end position="1314"/>
    </location>
</feature>
<dbReference type="GO" id="GO:0000723">
    <property type="term" value="P:telomere maintenance"/>
    <property type="evidence" value="ECO:0007669"/>
    <property type="project" value="InterPro"/>
</dbReference>
<feature type="compositionally biased region" description="Pro residues" evidence="1">
    <location>
        <begin position="145"/>
        <end position="157"/>
    </location>
</feature>
<dbReference type="Proteomes" id="UP000799770">
    <property type="component" value="Unassembled WGS sequence"/>
</dbReference>
<feature type="compositionally biased region" description="Polar residues" evidence="1">
    <location>
        <begin position="1563"/>
        <end position="1579"/>
    </location>
</feature>
<feature type="region of interest" description="Disordered" evidence="1">
    <location>
        <begin position="1516"/>
        <end position="1604"/>
    </location>
</feature>
<dbReference type="OrthoDB" id="5363079at2759"/>
<feature type="region of interest" description="Disordered" evidence="1">
    <location>
        <begin position="131"/>
        <end position="254"/>
    </location>
</feature>
<dbReference type="Gene3D" id="2.40.50.140">
    <property type="entry name" value="Nucleic acid-binding proteins"/>
    <property type="match status" value="1"/>
</dbReference>
<evidence type="ECO:0000259" key="2">
    <source>
        <dbReference type="SMART" id="SM00976"/>
    </source>
</evidence>
<evidence type="ECO:0000256" key="1">
    <source>
        <dbReference type="SAM" id="MobiDB-lite"/>
    </source>
</evidence>
<dbReference type="Pfam" id="PF02765">
    <property type="entry name" value="POT1"/>
    <property type="match status" value="1"/>
</dbReference>
<dbReference type="GO" id="GO:0000781">
    <property type="term" value="C:chromosome, telomeric region"/>
    <property type="evidence" value="ECO:0007669"/>
    <property type="project" value="InterPro"/>
</dbReference>
<feature type="compositionally biased region" description="Basic and acidic residues" evidence="1">
    <location>
        <begin position="186"/>
        <end position="195"/>
    </location>
</feature>
<feature type="region of interest" description="Disordered" evidence="1">
    <location>
        <begin position="1260"/>
        <end position="1286"/>
    </location>
</feature>
<feature type="region of interest" description="Disordered" evidence="1">
    <location>
        <begin position="887"/>
        <end position="906"/>
    </location>
</feature>
<dbReference type="CDD" id="cd04497">
    <property type="entry name" value="hPOT1_OB1_like"/>
    <property type="match status" value="1"/>
</dbReference>
<keyword evidence="4" id="KW-1185">Reference proteome</keyword>
<accession>A0A6A5Z2U1</accession>
<feature type="region of interest" description="Disordered" evidence="1">
    <location>
        <begin position="913"/>
        <end position="1159"/>
    </location>
</feature>
<organism evidence="3 4">
    <name type="scientific">Lophiotrema nucula</name>
    <dbReference type="NCBI Taxonomy" id="690887"/>
    <lineage>
        <taxon>Eukaryota</taxon>
        <taxon>Fungi</taxon>
        <taxon>Dikarya</taxon>
        <taxon>Ascomycota</taxon>
        <taxon>Pezizomycotina</taxon>
        <taxon>Dothideomycetes</taxon>
        <taxon>Pleosporomycetidae</taxon>
        <taxon>Pleosporales</taxon>
        <taxon>Lophiotremataceae</taxon>
        <taxon>Lophiotrema</taxon>
    </lineage>
</organism>
<evidence type="ECO:0000313" key="3">
    <source>
        <dbReference type="EMBL" id="KAF2113745.1"/>
    </source>
</evidence>
<feature type="compositionally biased region" description="Polar residues" evidence="1">
    <location>
        <begin position="1057"/>
        <end position="1071"/>
    </location>
</feature>
<feature type="compositionally biased region" description="Low complexity" evidence="1">
    <location>
        <begin position="1143"/>
        <end position="1152"/>
    </location>
</feature>
<dbReference type="SUPFAM" id="SSF50249">
    <property type="entry name" value="Nucleic acid-binding proteins"/>
    <property type="match status" value="1"/>
</dbReference>
<feature type="region of interest" description="Disordered" evidence="1">
    <location>
        <begin position="1300"/>
        <end position="1329"/>
    </location>
</feature>
<feature type="compositionally biased region" description="Polar residues" evidence="1">
    <location>
        <begin position="205"/>
        <end position="215"/>
    </location>
</feature>
<feature type="domain" description="Telomeric single stranded DNA binding POT1/Cdc13" evidence="2">
    <location>
        <begin position="1344"/>
        <end position="1507"/>
    </location>
</feature>